<gene>
    <name evidence="2" type="ORF">Mic7113_0676</name>
</gene>
<sequence length="92" mass="9436">MVVAIAALAGAAIGWRFPFQGQSQSANQLRTGQQPTNARATNQRLGARQPNRTATAPASVPATTAQAPNTTTNPSATDSAPAETAQPVPALW</sequence>
<feature type="region of interest" description="Disordered" evidence="1">
    <location>
        <begin position="23"/>
        <end position="92"/>
    </location>
</feature>
<keyword evidence="3" id="KW-1185">Reference proteome</keyword>
<dbReference type="Proteomes" id="UP000010471">
    <property type="component" value="Chromosome"/>
</dbReference>
<evidence type="ECO:0000256" key="1">
    <source>
        <dbReference type="SAM" id="MobiDB-lite"/>
    </source>
</evidence>
<feature type="compositionally biased region" description="Polar residues" evidence="1">
    <location>
        <begin position="23"/>
        <end position="44"/>
    </location>
</feature>
<protein>
    <submittedName>
        <fullName evidence="2">Uncharacterized protein</fullName>
    </submittedName>
</protein>
<evidence type="ECO:0000313" key="3">
    <source>
        <dbReference type="Proteomes" id="UP000010471"/>
    </source>
</evidence>
<feature type="compositionally biased region" description="Low complexity" evidence="1">
    <location>
        <begin position="53"/>
        <end position="82"/>
    </location>
</feature>
<dbReference type="AlphaFoldDB" id="K9WA11"/>
<name>K9WA11_9CYAN</name>
<evidence type="ECO:0000313" key="2">
    <source>
        <dbReference type="EMBL" id="AFZ16589.1"/>
    </source>
</evidence>
<accession>K9WA11</accession>
<reference evidence="2 3" key="1">
    <citation type="submission" date="2012-06" db="EMBL/GenBank/DDBJ databases">
        <title>Finished chromosome of genome of Microcoleus sp. PCC 7113.</title>
        <authorList>
            <consortium name="US DOE Joint Genome Institute"/>
            <person name="Gugger M."/>
            <person name="Coursin T."/>
            <person name="Rippka R."/>
            <person name="Tandeau De Marsac N."/>
            <person name="Huntemann M."/>
            <person name="Wei C.-L."/>
            <person name="Han J."/>
            <person name="Detter J.C."/>
            <person name="Han C."/>
            <person name="Tapia R."/>
            <person name="Chen A."/>
            <person name="Kyrpides N."/>
            <person name="Mavromatis K."/>
            <person name="Markowitz V."/>
            <person name="Szeto E."/>
            <person name="Ivanova N."/>
            <person name="Pagani I."/>
            <person name="Pati A."/>
            <person name="Goodwin L."/>
            <person name="Nordberg H.P."/>
            <person name="Cantor M.N."/>
            <person name="Hua S.X."/>
            <person name="Woyke T."/>
            <person name="Kerfeld C.A."/>
        </authorList>
    </citation>
    <scope>NUCLEOTIDE SEQUENCE [LARGE SCALE GENOMIC DNA]</scope>
    <source>
        <strain evidence="2 3">PCC 7113</strain>
    </source>
</reference>
<organism evidence="2 3">
    <name type="scientific">Allocoleopsis franciscana PCC 7113</name>
    <dbReference type="NCBI Taxonomy" id="1173027"/>
    <lineage>
        <taxon>Bacteria</taxon>
        <taxon>Bacillati</taxon>
        <taxon>Cyanobacteriota</taxon>
        <taxon>Cyanophyceae</taxon>
        <taxon>Coleofasciculales</taxon>
        <taxon>Coleofasciculaceae</taxon>
        <taxon>Allocoleopsis</taxon>
        <taxon>Allocoleopsis franciscana</taxon>
    </lineage>
</organism>
<dbReference type="EMBL" id="CP003630">
    <property type="protein sequence ID" value="AFZ16589.1"/>
    <property type="molecule type" value="Genomic_DNA"/>
</dbReference>
<proteinExistence type="predicted"/>
<dbReference type="HOGENOM" id="CLU_2409953_0_0_3"/>
<dbReference type="KEGG" id="mic:Mic7113_0676"/>